<organism evidence="2 3">
    <name type="scientific">Paxillus rubicundulus Ve08.2h10</name>
    <dbReference type="NCBI Taxonomy" id="930991"/>
    <lineage>
        <taxon>Eukaryota</taxon>
        <taxon>Fungi</taxon>
        <taxon>Dikarya</taxon>
        <taxon>Basidiomycota</taxon>
        <taxon>Agaricomycotina</taxon>
        <taxon>Agaricomycetes</taxon>
        <taxon>Agaricomycetidae</taxon>
        <taxon>Boletales</taxon>
        <taxon>Paxilineae</taxon>
        <taxon>Paxillaceae</taxon>
        <taxon>Paxillus</taxon>
    </lineage>
</organism>
<protein>
    <submittedName>
        <fullName evidence="2">Uncharacterized protein</fullName>
    </submittedName>
</protein>
<name>A0A0D0E3E5_9AGAM</name>
<accession>A0A0D0E3E5</accession>
<feature type="compositionally biased region" description="Polar residues" evidence="1">
    <location>
        <begin position="13"/>
        <end position="34"/>
    </location>
</feature>
<reference evidence="2 3" key="1">
    <citation type="submission" date="2014-04" db="EMBL/GenBank/DDBJ databases">
        <authorList>
            <consortium name="DOE Joint Genome Institute"/>
            <person name="Kuo A."/>
            <person name="Kohler A."/>
            <person name="Jargeat P."/>
            <person name="Nagy L.G."/>
            <person name="Floudas D."/>
            <person name="Copeland A."/>
            <person name="Barry K.W."/>
            <person name="Cichocki N."/>
            <person name="Veneault-Fourrey C."/>
            <person name="LaButti K."/>
            <person name="Lindquist E.A."/>
            <person name="Lipzen A."/>
            <person name="Lundell T."/>
            <person name="Morin E."/>
            <person name="Murat C."/>
            <person name="Sun H."/>
            <person name="Tunlid A."/>
            <person name="Henrissat B."/>
            <person name="Grigoriev I.V."/>
            <person name="Hibbett D.S."/>
            <person name="Martin F."/>
            <person name="Nordberg H.P."/>
            <person name="Cantor M.N."/>
            <person name="Hua S.X."/>
        </authorList>
    </citation>
    <scope>NUCLEOTIDE SEQUENCE [LARGE SCALE GENOMIC DNA]</scope>
    <source>
        <strain evidence="2 3">Ve08.2h10</strain>
    </source>
</reference>
<evidence type="ECO:0000313" key="2">
    <source>
        <dbReference type="EMBL" id="KIK91540.1"/>
    </source>
</evidence>
<feature type="region of interest" description="Disordered" evidence="1">
    <location>
        <begin position="1"/>
        <end position="34"/>
    </location>
</feature>
<dbReference type="Proteomes" id="UP000054538">
    <property type="component" value="Unassembled WGS sequence"/>
</dbReference>
<evidence type="ECO:0000313" key="3">
    <source>
        <dbReference type="Proteomes" id="UP000054538"/>
    </source>
</evidence>
<reference evidence="3" key="2">
    <citation type="submission" date="2015-01" db="EMBL/GenBank/DDBJ databases">
        <title>Evolutionary Origins and Diversification of the Mycorrhizal Mutualists.</title>
        <authorList>
            <consortium name="DOE Joint Genome Institute"/>
            <consortium name="Mycorrhizal Genomics Consortium"/>
            <person name="Kohler A."/>
            <person name="Kuo A."/>
            <person name="Nagy L.G."/>
            <person name="Floudas D."/>
            <person name="Copeland A."/>
            <person name="Barry K.W."/>
            <person name="Cichocki N."/>
            <person name="Veneault-Fourrey C."/>
            <person name="LaButti K."/>
            <person name="Lindquist E.A."/>
            <person name="Lipzen A."/>
            <person name="Lundell T."/>
            <person name="Morin E."/>
            <person name="Murat C."/>
            <person name="Riley R."/>
            <person name="Ohm R."/>
            <person name="Sun H."/>
            <person name="Tunlid A."/>
            <person name="Henrissat B."/>
            <person name="Grigoriev I.V."/>
            <person name="Hibbett D.S."/>
            <person name="Martin F."/>
        </authorList>
    </citation>
    <scope>NUCLEOTIDE SEQUENCE [LARGE SCALE GENOMIC DNA]</scope>
    <source>
        <strain evidence="3">Ve08.2h10</strain>
    </source>
</reference>
<keyword evidence="3" id="KW-1185">Reference proteome</keyword>
<gene>
    <name evidence="2" type="ORF">PAXRUDRAFT_625725</name>
</gene>
<dbReference type="InParanoid" id="A0A0D0E3E5"/>
<dbReference type="AlphaFoldDB" id="A0A0D0E3E5"/>
<dbReference type="HOGENOM" id="CLU_2484015_0_0_1"/>
<sequence>MTVLYSEPRNPETRNTAAETRKPTTQSRKPGNSETWSCYLEPLGTVQTHGSCPESVWNPSGLLYHCPTKSGYHSQSSRVSLSLSYIT</sequence>
<dbReference type="EMBL" id="KN825376">
    <property type="protein sequence ID" value="KIK91540.1"/>
    <property type="molecule type" value="Genomic_DNA"/>
</dbReference>
<evidence type="ECO:0000256" key="1">
    <source>
        <dbReference type="SAM" id="MobiDB-lite"/>
    </source>
</evidence>
<proteinExistence type="predicted"/>